<evidence type="ECO:0000256" key="2">
    <source>
        <dbReference type="ARBA" id="ARBA00008193"/>
    </source>
</evidence>
<evidence type="ECO:0000313" key="9">
    <source>
        <dbReference type="EMBL" id="KJE75854.1"/>
    </source>
</evidence>
<feature type="transmembrane region" description="Helical" evidence="7">
    <location>
        <begin position="181"/>
        <end position="204"/>
    </location>
</feature>
<keyword evidence="10" id="KW-1185">Reference proteome</keyword>
<keyword evidence="6 7" id="KW-0472">Membrane</keyword>
<feature type="transmembrane region" description="Helical" evidence="7">
    <location>
        <begin position="125"/>
        <end position="145"/>
    </location>
</feature>
<evidence type="ECO:0000256" key="5">
    <source>
        <dbReference type="ARBA" id="ARBA00022989"/>
    </source>
</evidence>
<keyword evidence="4 7" id="KW-0812">Transmembrane</keyword>
<feature type="domain" description="Glycine transporter" evidence="8">
    <location>
        <begin position="11"/>
        <end position="86"/>
    </location>
</feature>
<dbReference type="PANTHER" id="PTHR30506">
    <property type="entry name" value="INNER MEMBRANE PROTEIN"/>
    <property type="match status" value="1"/>
</dbReference>
<evidence type="ECO:0000313" key="10">
    <source>
        <dbReference type="Proteomes" id="UP000032336"/>
    </source>
</evidence>
<dbReference type="STRING" id="1121877.FEAC_24140"/>
<protein>
    <recommendedName>
        <fullName evidence="8">Glycine transporter domain-containing protein</fullName>
    </recommendedName>
</protein>
<feature type="transmembrane region" description="Helical" evidence="7">
    <location>
        <begin position="157"/>
        <end position="175"/>
    </location>
</feature>
<evidence type="ECO:0000256" key="7">
    <source>
        <dbReference type="SAM" id="Phobius"/>
    </source>
</evidence>
<sequence>MLDTDRTLQIVLELSGTFVFGLNGALTAMEAENLDLVGVVVLAVLTALGGGIVRDVLIGFLPPSALRDWRYLTVAGGAGVIAFVARRLWVRVRVRRLMTVFDAAGLALFCVTGTTVAFVAHLGPFQSAVLGTITAVGGGTIRDVVIRRVPTVLSSGLYAVPAACGAALTALALDFHFYDGYLAVTAALLCFAIRMIGVTFNLNLPTSHPHS</sequence>
<dbReference type="EMBL" id="JXUW01000027">
    <property type="protein sequence ID" value="KJE75854.1"/>
    <property type="molecule type" value="Genomic_DNA"/>
</dbReference>
<dbReference type="PANTHER" id="PTHR30506:SF3">
    <property type="entry name" value="UPF0126 INNER MEMBRANE PROTEIN YADS-RELATED"/>
    <property type="match status" value="1"/>
</dbReference>
<proteinExistence type="inferred from homology"/>
<dbReference type="AlphaFoldDB" id="A0A0D8FSE0"/>
<feature type="transmembrane region" description="Helical" evidence="7">
    <location>
        <begin position="6"/>
        <end position="29"/>
    </location>
</feature>
<gene>
    <name evidence="9" type="ORF">FEAC_24140</name>
</gene>
<keyword evidence="3" id="KW-1003">Cell membrane</keyword>
<dbReference type="InterPro" id="IPR005115">
    <property type="entry name" value="Gly_transporter"/>
</dbReference>
<reference evidence="9 10" key="1">
    <citation type="submission" date="2015-01" db="EMBL/GenBank/DDBJ databases">
        <title>Draft genome of the acidophilic iron oxidizer Ferrimicrobium acidiphilum strain T23.</title>
        <authorList>
            <person name="Poehlein A."/>
            <person name="Eisen S."/>
            <person name="Schloemann M."/>
            <person name="Johnson B.D."/>
            <person name="Daniel R."/>
            <person name="Muehling M."/>
        </authorList>
    </citation>
    <scope>NUCLEOTIDE SEQUENCE [LARGE SCALE GENOMIC DNA]</scope>
    <source>
        <strain evidence="9 10">T23</strain>
    </source>
</reference>
<name>A0A0D8FSE0_9ACTN</name>
<dbReference type="GeneID" id="78373453"/>
<dbReference type="RefSeq" id="WP_201773902.1">
    <property type="nucleotide sequence ID" value="NZ_JQKF01000032.1"/>
</dbReference>
<organism evidence="9 10">
    <name type="scientific">Ferrimicrobium acidiphilum DSM 19497</name>
    <dbReference type="NCBI Taxonomy" id="1121877"/>
    <lineage>
        <taxon>Bacteria</taxon>
        <taxon>Bacillati</taxon>
        <taxon>Actinomycetota</taxon>
        <taxon>Acidimicrobiia</taxon>
        <taxon>Acidimicrobiales</taxon>
        <taxon>Acidimicrobiaceae</taxon>
        <taxon>Ferrimicrobium</taxon>
    </lineage>
</organism>
<feature type="domain" description="Glycine transporter" evidence="8">
    <location>
        <begin position="100"/>
        <end position="171"/>
    </location>
</feature>
<evidence type="ECO:0000256" key="3">
    <source>
        <dbReference type="ARBA" id="ARBA00022475"/>
    </source>
</evidence>
<feature type="transmembrane region" description="Helical" evidence="7">
    <location>
        <begin position="97"/>
        <end position="119"/>
    </location>
</feature>
<comment type="subcellular location">
    <subcellularLocation>
        <location evidence="1">Cell membrane</location>
        <topology evidence="1">Multi-pass membrane protein</topology>
    </subcellularLocation>
</comment>
<dbReference type="eggNOG" id="COG2860">
    <property type="taxonomic scope" value="Bacteria"/>
</dbReference>
<dbReference type="Pfam" id="PF03458">
    <property type="entry name" value="Gly_transporter"/>
    <property type="match status" value="2"/>
</dbReference>
<comment type="similarity">
    <text evidence="2">Belongs to the UPF0126 family.</text>
</comment>
<evidence type="ECO:0000256" key="6">
    <source>
        <dbReference type="ARBA" id="ARBA00023136"/>
    </source>
</evidence>
<evidence type="ECO:0000256" key="4">
    <source>
        <dbReference type="ARBA" id="ARBA00022692"/>
    </source>
</evidence>
<dbReference type="Proteomes" id="UP000032336">
    <property type="component" value="Unassembled WGS sequence"/>
</dbReference>
<evidence type="ECO:0000256" key="1">
    <source>
        <dbReference type="ARBA" id="ARBA00004651"/>
    </source>
</evidence>
<dbReference type="GO" id="GO:0005886">
    <property type="term" value="C:plasma membrane"/>
    <property type="evidence" value="ECO:0007669"/>
    <property type="project" value="UniProtKB-SubCell"/>
</dbReference>
<evidence type="ECO:0000259" key="8">
    <source>
        <dbReference type="Pfam" id="PF03458"/>
    </source>
</evidence>
<feature type="transmembrane region" description="Helical" evidence="7">
    <location>
        <begin position="69"/>
        <end position="85"/>
    </location>
</feature>
<feature type="transmembrane region" description="Helical" evidence="7">
    <location>
        <begin position="36"/>
        <end position="57"/>
    </location>
</feature>
<dbReference type="PATRIC" id="fig|1121877.4.peg.2693"/>
<keyword evidence="5 7" id="KW-1133">Transmembrane helix</keyword>
<accession>A0A0D8FSE0</accession>
<comment type="caution">
    <text evidence="9">The sequence shown here is derived from an EMBL/GenBank/DDBJ whole genome shotgun (WGS) entry which is preliminary data.</text>
</comment>